<comment type="caution">
    <text evidence="2">The sequence shown here is derived from an EMBL/GenBank/DDBJ whole genome shotgun (WGS) entry which is preliminary data.</text>
</comment>
<dbReference type="RefSeq" id="WP_208176650.1">
    <property type="nucleotide sequence ID" value="NZ_JAGETZ010000009.1"/>
</dbReference>
<sequence length="201" mass="22205">MMFFRYVVCFFTILSALATNSTVLAQAKPSNSKTKVKPLVTTVYLVRHAEKDTTGHPTDPPLSGVGQVRAVALRQTLLRRQPVALFTTDTKRTRATLAPLAEALKLEPQVYDPRRGRDLTDRITKDYAGKTVVIVGHSNNVLSLIDDFGATPPVEEIADNEYEYLFTVRLVEGLMPTVEVRGYGAERKPDPKGKAAVSTMK</sequence>
<name>A0ABS3QIV8_9BACT</name>
<keyword evidence="1" id="KW-0732">Signal</keyword>
<accession>A0ABS3QIV8</accession>
<dbReference type="InterPro" id="IPR013078">
    <property type="entry name" value="His_Pase_superF_clade-1"/>
</dbReference>
<keyword evidence="3" id="KW-1185">Reference proteome</keyword>
<proteinExistence type="predicted"/>
<dbReference type="Proteomes" id="UP000664369">
    <property type="component" value="Unassembled WGS sequence"/>
</dbReference>
<dbReference type="Pfam" id="PF00300">
    <property type="entry name" value="His_Phos_1"/>
    <property type="match status" value="1"/>
</dbReference>
<reference evidence="2 3" key="1">
    <citation type="submission" date="2021-03" db="EMBL/GenBank/DDBJ databases">
        <authorList>
            <person name="Kim M.K."/>
        </authorList>
    </citation>
    <scope>NUCLEOTIDE SEQUENCE [LARGE SCALE GENOMIC DNA]</scope>
    <source>
        <strain evidence="2 3">BT442</strain>
    </source>
</reference>
<protein>
    <submittedName>
        <fullName evidence="2">Histidine phosphatase family protein</fullName>
    </submittedName>
</protein>
<dbReference type="EMBL" id="JAGETZ010000009">
    <property type="protein sequence ID" value="MBO2010953.1"/>
    <property type="molecule type" value="Genomic_DNA"/>
</dbReference>
<feature type="signal peptide" evidence="1">
    <location>
        <begin position="1"/>
        <end position="27"/>
    </location>
</feature>
<dbReference type="SMART" id="SM00855">
    <property type="entry name" value="PGAM"/>
    <property type="match status" value="1"/>
</dbReference>
<organism evidence="2 3">
    <name type="scientific">Hymenobacter negativus</name>
    <dbReference type="NCBI Taxonomy" id="2795026"/>
    <lineage>
        <taxon>Bacteria</taxon>
        <taxon>Pseudomonadati</taxon>
        <taxon>Bacteroidota</taxon>
        <taxon>Cytophagia</taxon>
        <taxon>Cytophagales</taxon>
        <taxon>Hymenobacteraceae</taxon>
        <taxon>Hymenobacter</taxon>
    </lineage>
</organism>
<dbReference type="Gene3D" id="3.40.50.1240">
    <property type="entry name" value="Phosphoglycerate mutase-like"/>
    <property type="match status" value="1"/>
</dbReference>
<feature type="chain" id="PRO_5046857996" evidence="1">
    <location>
        <begin position="28"/>
        <end position="201"/>
    </location>
</feature>
<dbReference type="InterPro" id="IPR029033">
    <property type="entry name" value="His_PPase_superfam"/>
</dbReference>
<gene>
    <name evidence="2" type="ORF">J4E00_17970</name>
</gene>
<evidence type="ECO:0000313" key="3">
    <source>
        <dbReference type="Proteomes" id="UP000664369"/>
    </source>
</evidence>
<evidence type="ECO:0000256" key="1">
    <source>
        <dbReference type="SAM" id="SignalP"/>
    </source>
</evidence>
<dbReference type="CDD" id="cd07067">
    <property type="entry name" value="HP_PGM_like"/>
    <property type="match status" value="1"/>
</dbReference>
<dbReference type="SUPFAM" id="SSF53254">
    <property type="entry name" value="Phosphoglycerate mutase-like"/>
    <property type="match status" value="1"/>
</dbReference>
<evidence type="ECO:0000313" key="2">
    <source>
        <dbReference type="EMBL" id="MBO2010953.1"/>
    </source>
</evidence>